<evidence type="ECO:0000256" key="8">
    <source>
        <dbReference type="ARBA" id="ARBA00023212"/>
    </source>
</evidence>
<dbReference type="Pfam" id="PF01221">
    <property type="entry name" value="Dynein_light"/>
    <property type="match status" value="1"/>
</dbReference>
<comment type="subcellular location">
    <subcellularLocation>
        <location evidence="2 10">Cytoplasm</location>
        <location evidence="2 10">Cytoskeleton</location>
    </subcellularLocation>
    <subcellularLocation>
        <location evidence="1">Nucleus</location>
    </subcellularLocation>
</comment>
<dbReference type="InterPro" id="IPR001372">
    <property type="entry name" value="Dynein_light_chain_typ-1/2"/>
</dbReference>
<accession>A0A7S2Y0J6</accession>
<dbReference type="SUPFAM" id="SSF54648">
    <property type="entry name" value="DLC"/>
    <property type="match status" value="1"/>
</dbReference>
<keyword evidence="4 10" id="KW-0963">Cytoplasm</keyword>
<keyword evidence="9" id="KW-0539">Nucleus</keyword>
<gene>
    <name evidence="11" type="ORF">FJAP1339_LOCUS9776</name>
</gene>
<dbReference type="GO" id="GO:0015031">
    <property type="term" value="P:protein transport"/>
    <property type="evidence" value="ECO:0007669"/>
    <property type="project" value="UniProtKB-KW"/>
</dbReference>
<name>A0A7S2Y0J6_9STRA</name>
<dbReference type="PANTHER" id="PTHR11886">
    <property type="entry name" value="DYNEIN LIGHT CHAIN"/>
    <property type="match status" value="1"/>
</dbReference>
<dbReference type="SMART" id="SM01375">
    <property type="entry name" value="Dynein_light"/>
    <property type="match status" value="1"/>
</dbReference>
<evidence type="ECO:0000256" key="7">
    <source>
        <dbReference type="ARBA" id="ARBA00022927"/>
    </source>
</evidence>
<evidence type="ECO:0000256" key="5">
    <source>
        <dbReference type="ARBA" id="ARBA00022701"/>
    </source>
</evidence>
<evidence type="ECO:0000256" key="3">
    <source>
        <dbReference type="ARBA" id="ARBA00022448"/>
    </source>
</evidence>
<evidence type="ECO:0000256" key="10">
    <source>
        <dbReference type="RuleBase" id="RU365010"/>
    </source>
</evidence>
<keyword evidence="10" id="KW-0505">Motor protein</keyword>
<keyword evidence="8 10" id="KW-0206">Cytoskeleton</keyword>
<dbReference type="GO" id="GO:0005634">
    <property type="term" value="C:nucleus"/>
    <property type="evidence" value="ECO:0007669"/>
    <property type="project" value="UniProtKB-SubCell"/>
</dbReference>
<dbReference type="PANTHER" id="PTHR11886:SF35">
    <property type="entry name" value="DYNEIN LIGHT CHAIN"/>
    <property type="match status" value="1"/>
</dbReference>
<proteinExistence type="inferred from homology"/>
<dbReference type="GO" id="GO:0005874">
    <property type="term" value="C:microtubule"/>
    <property type="evidence" value="ECO:0007669"/>
    <property type="project" value="UniProtKB-KW"/>
</dbReference>
<evidence type="ECO:0000256" key="2">
    <source>
        <dbReference type="ARBA" id="ARBA00004245"/>
    </source>
</evidence>
<dbReference type="Gene3D" id="3.30.740.10">
    <property type="entry name" value="Protein Inhibitor Of Neuronal Nitric Oxide Synthase"/>
    <property type="match status" value="1"/>
</dbReference>
<organism evidence="11">
    <name type="scientific">Fibrocapsa japonica</name>
    <dbReference type="NCBI Taxonomy" id="94617"/>
    <lineage>
        <taxon>Eukaryota</taxon>
        <taxon>Sar</taxon>
        <taxon>Stramenopiles</taxon>
        <taxon>Ochrophyta</taxon>
        <taxon>Raphidophyceae</taxon>
        <taxon>Chattonellales</taxon>
        <taxon>Chattonellaceae</taxon>
        <taxon>Fibrocapsa</taxon>
    </lineage>
</organism>
<protein>
    <recommendedName>
        <fullName evidence="10">Dynein light chain</fullName>
    </recommendedName>
</protein>
<keyword evidence="5 10" id="KW-0493">Microtubule</keyword>
<sequence>MPPKGEEKKEENLVGSLRMQYNELPEDKKDFAITTSSNALTTLLNGELNYYQDVSKIIKHEFESKYEGTWHVVVGKAFGSFVTHQTRRIIYFFLGEVGFLIFKHG</sequence>
<evidence type="ECO:0000256" key="1">
    <source>
        <dbReference type="ARBA" id="ARBA00004123"/>
    </source>
</evidence>
<dbReference type="AlphaFoldDB" id="A0A7S2Y0J6"/>
<dbReference type="GO" id="GO:0045505">
    <property type="term" value="F:dynein intermediate chain binding"/>
    <property type="evidence" value="ECO:0007669"/>
    <property type="project" value="TreeGrafter"/>
</dbReference>
<evidence type="ECO:0000313" key="11">
    <source>
        <dbReference type="EMBL" id="CAD9870693.1"/>
    </source>
</evidence>
<evidence type="ECO:0000256" key="9">
    <source>
        <dbReference type="ARBA" id="ARBA00023242"/>
    </source>
</evidence>
<reference evidence="11" key="1">
    <citation type="submission" date="2021-01" db="EMBL/GenBank/DDBJ databases">
        <authorList>
            <person name="Corre E."/>
            <person name="Pelletier E."/>
            <person name="Niang G."/>
            <person name="Scheremetjew M."/>
            <person name="Finn R."/>
            <person name="Kale V."/>
            <person name="Holt S."/>
            <person name="Cochrane G."/>
            <person name="Meng A."/>
            <person name="Brown T."/>
            <person name="Cohen L."/>
        </authorList>
    </citation>
    <scope>NUCLEOTIDE SEQUENCE</scope>
    <source>
        <strain evidence="11">CCMP1661</strain>
    </source>
</reference>
<keyword evidence="6" id="KW-0509">mRNA transport</keyword>
<evidence type="ECO:0000256" key="6">
    <source>
        <dbReference type="ARBA" id="ARBA00022816"/>
    </source>
</evidence>
<keyword evidence="7" id="KW-0653">Protein transport</keyword>
<keyword evidence="3" id="KW-0813">Transport</keyword>
<keyword evidence="10" id="KW-0243">Dynein</keyword>
<dbReference type="EMBL" id="HBHR01019305">
    <property type="protein sequence ID" value="CAD9870693.1"/>
    <property type="molecule type" value="Transcribed_RNA"/>
</dbReference>
<dbReference type="GO" id="GO:0051028">
    <property type="term" value="P:mRNA transport"/>
    <property type="evidence" value="ECO:0007669"/>
    <property type="project" value="UniProtKB-KW"/>
</dbReference>
<dbReference type="GO" id="GO:0007017">
    <property type="term" value="P:microtubule-based process"/>
    <property type="evidence" value="ECO:0007669"/>
    <property type="project" value="InterPro"/>
</dbReference>
<evidence type="ECO:0000256" key="4">
    <source>
        <dbReference type="ARBA" id="ARBA00022490"/>
    </source>
</evidence>
<dbReference type="InterPro" id="IPR037177">
    <property type="entry name" value="DLC_sf"/>
</dbReference>
<dbReference type="GO" id="GO:0005868">
    <property type="term" value="C:cytoplasmic dynein complex"/>
    <property type="evidence" value="ECO:0007669"/>
    <property type="project" value="TreeGrafter"/>
</dbReference>
<comment type="similarity">
    <text evidence="10">Belongs to the dynein light chain family.</text>
</comment>
<dbReference type="FunFam" id="3.30.740.10:FF:000005">
    <property type="entry name" value="Dynein light chain"/>
    <property type="match status" value="1"/>
</dbReference>